<sequence>MLKIGIIFTILFVIFIPQFHTQSYDNAKINCFIRHLKAKKILRDDFQETPTIRDITHCDKVVDSAKNVYFKKIEQSAVLDLGSLNLENMLESERRCFDDDIKTREIGDYMLKLIVYRSLGVVSVNLVVDQEKTRDHILDLIAMSASYCTFNTLYDTFNNERIKNYCKRRYVLDNNILGLKEYNLTLNPFNVHIPKIDYEQRIQKIVADESKFIENKINSERSDDEPRFKFKDDEALTFLSRNWATIFLTELNISPEEKDEKKKQYSKDLFAFHKSKNIIPIEDECCDYLRVKK</sequence>
<keyword evidence="1" id="KW-0732">Signal</keyword>
<name>A0A9J6C1N5_POLVA</name>
<protein>
    <submittedName>
        <fullName evidence="2">Uncharacterized protein</fullName>
    </submittedName>
</protein>
<evidence type="ECO:0000313" key="2">
    <source>
        <dbReference type="EMBL" id="KAG5675800.1"/>
    </source>
</evidence>
<comment type="caution">
    <text evidence="2">The sequence shown here is derived from an EMBL/GenBank/DDBJ whole genome shotgun (WGS) entry which is preliminary data.</text>
</comment>
<feature type="signal peptide" evidence="1">
    <location>
        <begin position="1"/>
        <end position="21"/>
    </location>
</feature>
<feature type="chain" id="PRO_5039897861" evidence="1">
    <location>
        <begin position="22"/>
        <end position="293"/>
    </location>
</feature>
<dbReference type="EMBL" id="JADBJN010000002">
    <property type="protein sequence ID" value="KAG5675800.1"/>
    <property type="molecule type" value="Genomic_DNA"/>
</dbReference>
<evidence type="ECO:0000313" key="3">
    <source>
        <dbReference type="Proteomes" id="UP001107558"/>
    </source>
</evidence>
<accession>A0A9J6C1N5</accession>
<dbReference type="Proteomes" id="UP001107558">
    <property type="component" value="Chromosome 2"/>
</dbReference>
<evidence type="ECO:0000256" key="1">
    <source>
        <dbReference type="SAM" id="SignalP"/>
    </source>
</evidence>
<proteinExistence type="predicted"/>
<keyword evidence="3" id="KW-1185">Reference proteome</keyword>
<gene>
    <name evidence="2" type="ORF">PVAND_005674</name>
</gene>
<organism evidence="2 3">
    <name type="scientific">Polypedilum vanderplanki</name>
    <name type="common">Sleeping chironomid midge</name>
    <dbReference type="NCBI Taxonomy" id="319348"/>
    <lineage>
        <taxon>Eukaryota</taxon>
        <taxon>Metazoa</taxon>
        <taxon>Ecdysozoa</taxon>
        <taxon>Arthropoda</taxon>
        <taxon>Hexapoda</taxon>
        <taxon>Insecta</taxon>
        <taxon>Pterygota</taxon>
        <taxon>Neoptera</taxon>
        <taxon>Endopterygota</taxon>
        <taxon>Diptera</taxon>
        <taxon>Nematocera</taxon>
        <taxon>Chironomoidea</taxon>
        <taxon>Chironomidae</taxon>
        <taxon>Chironominae</taxon>
        <taxon>Polypedilum</taxon>
        <taxon>Polypedilum</taxon>
    </lineage>
</organism>
<dbReference type="AlphaFoldDB" id="A0A9J6C1N5"/>
<reference evidence="2" key="1">
    <citation type="submission" date="2021-03" db="EMBL/GenBank/DDBJ databases">
        <title>Chromosome level genome of the anhydrobiotic midge Polypedilum vanderplanki.</title>
        <authorList>
            <person name="Yoshida Y."/>
            <person name="Kikawada T."/>
            <person name="Gusev O."/>
        </authorList>
    </citation>
    <scope>NUCLEOTIDE SEQUENCE</scope>
    <source>
        <strain evidence="2">NIAS01</strain>
        <tissue evidence="2">Whole body or cell culture</tissue>
    </source>
</reference>